<keyword evidence="2 3" id="KW-0732">Signal</keyword>
<sequence>MTQRRARDLLSLLLGLGLAGSAYADLTLNAAVSETNTAPYAIFSESGTLTAGLAKDLLDRLAVRLDARLNYLNLPRGRVTDWLLDGRADIGCFLSPDWVRVPGLAWTPVLFHTQQLIIRRKGSARVYTAVDLRRKRIGTTRGFVYPELSLSFSTGQAVRDDAASLESNLQRLKQGRVDLVMSVDLSYGYLQKTAPDPELEADPLWAEPVAVYCGLNPAKPQLVLAIQQQFELMKKAGELEPMLAKWGRYQPEL</sequence>
<dbReference type="SUPFAM" id="SSF53850">
    <property type="entry name" value="Periplasmic binding protein-like II"/>
    <property type="match status" value="1"/>
</dbReference>
<gene>
    <name evidence="5" type="ORF">ACFO3I_11150</name>
</gene>
<dbReference type="RefSeq" id="WP_377334064.1">
    <property type="nucleotide sequence ID" value="NZ_JBHSGB010000010.1"/>
</dbReference>
<proteinExistence type="inferred from homology"/>
<dbReference type="Gene3D" id="3.40.190.10">
    <property type="entry name" value="Periplasmic binding protein-like II"/>
    <property type="match status" value="2"/>
</dbReference>
<evidence type="ECO:0000256" key="1">
    <source>
        <dbReference type="ARBA" id="ARBA00010333"/>
    </source>
</evidence>
<evidence type="ECO:0000313" key="6">
    <source>
        <dbReference type="Proteomes" id="UP001595962"/>
    </source>
</evidence>
<dbReference type="InterPro" id="IPR001638">
    <property type="entry name" value="Solute-binding_3/MltF_N"/>
</dbReference>
<reference evidence="6" key="1">
    <citation type="journal article" date="2019" name="Int. J. Syst. Evol. Microbiol.">
        <title>The Global Catalogue of Microorganisms (GCM) 10K type strain sequencing project: providing services to taxonomists for standard genome sequencing and annotation.</title>
        <authorList>
            <consortium name="The Broad Institute Genomics Platform"/>
            <consortium name="The Broad Institute Genome Sequencing Center for Infectious Disease"/>
            <person name="Wu L."/>
            <person name="Ma J."/>
        </authorList>
    </citation>
    <scope>NUCLEOTIDE SEQUENCE [LARGE SCALE GENOMIC DNA]</scope>
    <source>
        <strain evidence="6">DT28</strain>
    </source>
</reference>
<dbReference type="Proteomes" id="UP001595962">
    <property type="component" value="Unassembled WGS sequence"/>
</dbReference>
<evidence type="ECO:0000259" key="4">
    <source>
        <dbReference type="SMART" id="SM00062"/>
    </source>
</evidence>
<dbReference type="SMART" id="SM00062">
    <property type="entry name" value="PBPb"/>
    <property type="match status" value="1"/>
</dbReference>
<protein>
    <submittedName>
        <fullName evidence="5">Substrate-binding periplasmic protein</fullName>
    </submittedName>
</protein>
<dbReference type="EMBL" id="JBHSGB010000010">
    <property type="protein sequence ID" value="MFC4655570.1"/>
    <property type="molecule type" value="Genomic_DNA"/>
</dbReference>
<organism evidence="5 6">
    <name type="scientific">Rheinheimera marina</name>
    <dbReference type="NCBI Taxonomy" id="1774958"/>
    <lineage>
        <taxon>Bacteria</taxon>
        <taxon>Pseudomonadati</taxon>
        <taxon>Pseudomonadota</taxon>
        <taxon>Gammaproteobacteria</taxon>
        <taxon>Chromatiales</taxon>
        <taxon>Chromatiaceae</taxon>
        <taxon>Rheinheimera</taxon>
    </lineage>
</organism>
<feature type="chain" id="PRO_5046085196" evidence="3">
    <location>
        <begin position="25"/>
        <end position="253"/>
    </location>
</feature>
<accession>A0ABV9JMY0</accession>
<evidence type="ECO:0000256" key="3">
    <source>
        <dbReference type="SAM" id="SignalP"/>
    </source>
</evidence>
<evidence type="ECO:0000313" key="5">
    <source>
        <dbReference type="EMBL" id="MFC4655570.1"/>
    </source>
</evidence>
<evidence type="ECO:0000256" key="2">
    <source>
        <dbReference type="ARBA" id="ARBA00022729"/>
    </source>
</evidence>
<feature type="signal peptide" evidence="3">
    <location>
        <begin position="1"/>
        <end position="24"/>
    </location>
</feature>
<comment type="similarity">
    <text evidence="1">Belongs to the bacterial solute-binding protein 3 family.</text>
</comment>
<feature type="domain" description="Solute-binding protein family 3/N-terminal" evidence="4">
    <location>
        <begin position="27"/>
        <end position="250"/>
    </location>
</feature>
<dbReference type="PANTHER" id="PTHR35936">
    <property type="entry name" value="MEMBRANE-BOUND LYTIC MUREIN TRANSGLYCOSYLASE F"/>
    <property type="match status" value="1"/>
</dbReference>
<keyword evidence="6" id="KW-1185">Reference proteome</keyword>
<dbReference type="PANTHER" id="PTHR35936:SF6">
    <property type="entry name" value="AMINO ACID ABC TRANSPORTER SUBSTRATE-BINDING PAAT FAMILY PROTEIN"/>
    <property type="match status" value="1"/>
</dbReference>
<name>A0ABV9JMY0_9GAMM</name>
<dbReference type="Pfam" id="PF00497">
    <property type="entry name" value="SBP_bac_3"/>
    <property type="match status" value="1"/>
</dbReference>
<comment type="caution">
    <text evidence="5">The sequence shown here is derived from an EMBL/GenBank/DDBJ whole genome shotgun (WGS) entry which is preliminary data.</text>
</comment>